<name>L7MDW4_RHIPC</name>
<accession>L7MDW4</accession>
<reference evidence="1" key="1">
    <citation type="submission" date="2012-11" db="EMBL/GenBank/DDBJ databases">
        <authorList>
            <person name="Lucero-Rivera Y.E."/>
            <person name="Tovar-Ramirez D."/>
        </authorList>
    </citation>
    <scope>NUCLEOTIDE SEQUENCE</scope>
    <source>
        <tissue evidence="1">Salivary gland</tissue>
    </source>
</reference>
<proteinExistence type="evidence at transcript level"/>
<protein>
    <submittedName>
        <fullName evidence="1">Putative group i salivary lipocalin</fullName>
    </submittedName>
</protein>
<dbReference type="EMBL" id="GACK01003022">
    <property type="protein sequence ID" value="JAA62012.1"/>
    <property type="molecule type" value="mRNA"/>
</dbReference>
<feature type="non-terminal residue" evidence="1">
    <location>
        <position position="1"/>
    </location>
</feature>
<sequence length="232" mass="27206">FSFFFYGYKSRITSLHSYFAGFLRVEVMKLRTQFTVLLLIAYLATTECKVPLISKVYNVKKFLWTRTPIWTFATTGKGHCLCQLDKMKREEERAIEYIHYYLDKNHHRKQITMVGMFDKKDVIYVHPYGATKYKIKEELLYLDKVFKCGVMKVLSMSSYYGHMNQYELRVWNTSDVNMAAKACLPALRKLQTRAHIIYKNMCQTMVPQGQSLSHPDIKGQKPGTIAFCNNEI</sequence>
<dbReference type="AlphaFoldDB" id="L7MDW4"/>
<reference evidence="1" key="2">
    <citation type="journal article" date="2015" name="J. Proteomics">
        <title>Sexual differences in the sialomes of the zebra tick, Rhipicephalus pulchellus.</title>
        <authorList>
            <person name="Tan A.W."/>
            <person name="Francischetti I.M."/>
            <person name="Slovak M."/>
            <person name="Kini R.M."/>
            <person name="Ribeiro J.M."/>
        </authorList>
    </citation>
    <scope>NUCLEOTIDE SEQUENCE</scope>
    <source>
        <tissue evidence="1">Salivary gland</tissue>
    </source>
</reference>
<evidence type="ECO:0000313" key="1">
    <source>
        <dbReference type="EMBL" id="JAA62012.1"/>
    </source>
</evidence>
<organism evidence="1">
    <name type="scientific">Rhipicephalus pulchellus</name>
    <name type="common">Yellow backed tick</name>
    <name type="synonym">Dermacentor pulchellus</name>
    <dbReference type="NCBI Taxonomy" id="72859"/>
    <lineage>
        <taxon>Eukaryota</taxon>
        <taxon>Metazoa</taxon>
        <taxon>Ecdysozoa</taxon>
        <taxon>Arthropoda</taxon>
        <taxon>Chelicerata</taxon>
        <taxon>Arachnida</taxon>
        <taxon>Acari</taxon>
        <taxon>Parasitiformes</taxon>
        <taxon>Ixodida</taxon>
        <taxon>Ixodoidea</taxon>
        <taxon>Ixodidae</taxon>
        <taxon>Rhipicephalinae</taxon>
        <taxon>Rhipicephalus</taxon>
        <taxon>Rhipicephalus</taxon>
    </lineage>
</organism>